<proteinExistence type="predicted"/>
<organism evidence="1">
    <name type="scientific">Tanacetum cinerariifolium</name>
    <name type="common">Dalmatian daisy</name>
    <name type="synonym">Chrysanthemum cinerariifolium</name>
    <dbReference type="NCBI Taxonomy" id="118510"/>
    <lineage>
        <taxon>Eukaryota</taxon>
        <taxon>Viridiplantae</taxon>
        <taxon>Streptophyta</taxon>
        <taxon>Embryophyta</taxon>
        <taxon>Tracheophyta</taxon>
        <taxon>Spermatophyta</taxon>
        <taxon>Magnoliopsida</taxon>
        <taxon>eudicotyledons</taxon>
        <taxon>Gunneridae</taxon>
        <taxon>Pentapetalae</taxon>
        <taxon>asterids</taxon>
        <taxon>campanulids</taxon>
        <taxon>Asterales</taxon>
        <taxon>Asteraceae</taxon>
        <taxon>Asteroideae</taxon>
        <taxon>Anthemideae</taxon>
        <taxon>Anthemidinae</taxon>
        <taxon>Tanacetum</taxon>
    </lineage>
</organism>
<protein>
    <submittedName>
        <fullName evidence="1">Uncharacterized protein</fullName>
    </submittedName>
</protein>
<gene>
    <name evidence="1" type="ORF">Tci_063301</name>
</gene>
<dbReference type="AlphaFoldDB" id="A0A6L2NYR4"/>
<evidence type="ECO:0000313" key="1">
    <source>
        <dbReference type="EMBL" id="GEU91323.1"/>
    </source>
</evidence>
<sequence length="252" mass="28154">MDLFTFIRHSELTKVLIGERDLTEREEHSIKRGDDVLEETITKDASEVVAEKTKKKQKRRLVGDASGSIHSSKKLRDDYQSLLPNTSGKSLVALRGSYSEATSFVRSLVADAPVVTVAVTTNVVADIVAFPGSKAMDASKDLKNIRDSALDTKTMHHIYVPKWKVMNDSIIEDPYAYRDLIDRLAPPALFTQLQAMDHDQLFSEFNVGAARHVCLGVEVKMQAKHTLERKGELKDKCAEQTMLVDPNRTNLA</sequence>
<reference evidence="1" key="1">
    <citation type="journal article" date="2019" name="Sci. Rep.">
        <title>Draft genome of Tanacetum cinerariifolium, the natural source of mosquito coil.</title>
        <authorList>
            <person name="Yamashiro T."/>
            <person name="Shiraishi A."/>
            <person name="Satake H."/>
            <person name="Nakayama K."/>
        </authorList>
    </citation>
    <scope>NUCLEOTIDE SEQUENCE</scope>
</reference>
<name>A0A6L2NYR4_TANCI</name>
<comment type="caution">
    <text evidence="1">The sequence shown here is derived from an EMBL/GenBank/DDBJ whole genome shotgun (WGS) entry which is preliminary data.</text>
</comment>
<dbReference type="EMBL" id="BKCJ010010381">
    <property type="protein sequence ID" value="GEU91323.1"/>
    <property type="molecule type" value="Genomic_DNA"/>
</dbReference>
<accession>A0A6L2NYR4</accession>